<dbReference type="InterPro" id="IPR042104">
    <property type="entry name" value="PKS_dehydratase_sf"/>
</dbReference>
<feature type="active site" description="Proton acceptor; for dehydratase activity" evidence="10">
    <location>
        <position position="1001"/>
    </location>
</feature>
<dbReference type="InterPro" id="IPR036736">
    <property type="entry name" value="ACP-like_sf"/>
</dbReference>
<dbReference type="InterPro" id="IPR016036">
    <property type="entry name" value="Malonyl_transacylase_ACP-bd"/>
</dbReference>
<dbReference type="PROSITE" id="PS52019">
    <property type="entry name" value="PKS_MFAS_DH"/>
    <property type="match status" value="1"/>
</dbReference>
<dbReference type="SUPFAM" id="SSF55048">
    <property type="entry name" value="Probable ACP-binding domain of malonyl-CoA ACP transacylase"/>
    <property type="match status" value="1"/>
</dbReference>
<dbReference type="Pfam" id="PF00109">
    <property type="entry name" value="ketoacyl-synt"/>
    <property type="match status" value="1"/>
</dbReference>
<dbReference type="InterPro" id="IPR049552">
    <property type="entry name" value="PKS_DH_N"/>
</dbReference>
<feature type="active site" description="Proton donor; for dehydratase activity" evidence="10">
    <location>
        <position position="1182"/>
    </location>
</feature>
<dbReference type="GO" id="GO:0016874">
    <property type="term" value="F:ligase activity"/>
    <property type="evidence" value="ECO:0007669"/>
    <property type="project" value="UniProtKB-KW"/>
</dbReference>
<dbReference type="GO" id="GO:0009403">
    <property type="term" value="P:toxin biosynthetic process"/>
    <property type="evidence" value="ECO:0007669"/>
    <property type="project" value="UniProtKB-ARBA"/>
</dbReference>
<dbReference type="SUPFAM" id="SSF51735">
    <property type="entry name" value="NAD(P)-binding Rossmann-fold domains"/>
    <property type="match status" value="3"/>
</dbReference>
<dbReference type="InterPro" id="IPR006162">
    <property type="entry name" value="Ppantetheine_attach_site"/>
</dbReference>
<dbReference type="PANTHER" id="PTHR43775:SF20">
    <property type="entry name" value="HYBRID PKS-NRPS SYNTHETASE APDA"/>
    <property type="match status" value="1"/>
</dbReference>
<evidence type="ECO:0000313" key="16">
    <source>
        <dbReference type="Proteomes" id="UP000289323"/>
    </source>
</evidence>
<dbReference type="InterPro" id="IPR020806">
    <property type="entry name" value="PKS_PP-bd"/>
</dbReference>
<dbReference type="GO" id="GO:0004312">
    <property type="term" value="F:fatty acid synthase activity"/>
    <property type="evidence" value="ECO:0007669"/>
    <property type="project" value="TreeGrafter"/>
</dbReference>
<feature type="domain" description="Carrier" evidence="12">
    <location>
        <begin position="2451"/>
        <end position="2528"/>
    </location>
</feature>
<feature type="compositionally biased region" description="Basic and acidic residues" evidence="11">
    <location>
        <begin position="3712"/>
        <end position="3721"/>
    </location>
</feature>
<dbReference type="InterPro" id="IPR014043">
    <property type="entry name" value="Acyl_transferase_dom"/>
</dbReference>
<keyword evidence="2" id="KW-0597">Phosphoprotein</keyword>
<dbReference type="SUPFAM" id="SSF52777">
    <property type="entry name" value="CoA-dependent acyltransferases"/>
    <property type="match status" value="2"/>
</dbReference>
<dbReference type="Pfam" id="PF14765">
    <property type="entry name" value="PS-DH"/>
    <property type="match status" value="1"/>
</dbReference>
<dbReference type="InterPro" id="IPR049551">
    <property type="entry name" value="PKS_DH_C"/>
</dbReference>
<dbReference type="SUPFAM" id="SSF52151">
    <property type="entry name" value="FabD/lysophospholipase-like"/>
    <property type="match status" value="1"/>
</dbReference>
<dbReference type="PANTHER" id="PTHR43775">
    <property type="entry name" value="FATTY ACID SYNTHASE"/>
    <property type="match status" value="1"/>
</dbReference>
<feature type="compositionally biased region" description="Low complexity" evidence="11">
    <location>
        <begin position="2533"/>
        <end position="2577"/>
    </location>
</feature>
<dbReference type="EMBL" id="OUUZ01000010">
    <property type="protein sequence ID" value="SPQ23363.1"/>
    <property type="molecule type" value="Genomic_DNA"/>
</dbReference>
<sequence length="4073" mass="444744">MTAHTTTTPGSNGGRGEPIAVVGSGMRFPGSANSPSKLWDLLIKPRDLLQRIPESRFNVDNFYHPDPTHHATTDVRESYFLDQDHRHFDAGFFNIKPVEVAAIDPQQRLLMEVVYEALEAAGIPLESLAGSRTGVYVGLMCTDYVDHLYKDVDTLPTYAPTGTARSIMSNRISYFFDWHGPSMTIDTACSSSLVAVHQAVQLLRSGDSDVAVAAGSNMILSPGQYIAESTLHMLSADSRSRMWDADASGYARGEGVAAVIMKRLSTALADGDRIECIIRETGVNQDGRSKGITMPNAAAQIDLIEQTYAKAGLDPRDPSQRCQYFEAHGTGTAAGDPKEAEAISKAFFYPGERISDADDPLYVGSIKTVIGHTEGTAGLAGLLKASLAVQYGVVPPNMLFNKLHPDIEPFYTNLEIATAPKPWPKLADGVPRRASVNSFGFGGTNSHVIVENFVPPTPPLQGTKPLLSSRPFTPFNFSAASAGALRGVLSDYSEYLRSHPDVNLRDLAYTLYARRTHHALRASIPAKSASELLSKIDELLHVPSDASGGSSGLGTRAKTLSRPIRILGVFTGQGAQWPTMGRELVRSSPYVREIVEDLDRELQRLPEPERPHWTLLDQLTCDASSSRVGEAAYAQPLTTAVEIVLYDLLRRAGIRFQAVVGHSSGEIAAAYAQGFITRAEAIKIAYYRGYYATVCPSETPGAMMAAGTTAEDAEELCALPMFQGRLCVAAYNAPMSVTLSGDRDAVEQAREILEDEKKFARVLKVDKAYHSPHMQKVAPGFLDALRRCGIRPRQRETTGDDAAAWLSSTYEDTEMRGDMDGDRDLAGPYWVNNLLRPVRFTQAVQAAAASAQGPFDFAMEVGPHAALKGPVLETLREITNGDGEAVPYVGLLHRGKDDVDAFCEALGTLWTRFSPSPVDFGTVDSTASGDEHGRNLLKDLPTYHWDHDRLYWHESRTTRALTNSRNPPHPLLGTRTTEATERELRWRNLLKLSEMPWVRGHQLQGQVVYPATAYLATAVEAARCLAPAGQNIALIEVQDFSLGKPLVFGDDDRGIETLFVLHDVAREGDNSHVAASFSYHASTNAEVDNLSTHATGRVRITLGETDARRLPSRKGDPPNLSRVTQDQFYSSLEPLGYSYSGDFRTLSSIERKLDYSSATIPVPPQDPASEPARMLLHPALLDTALQGIFLAYCFPGDGSFEQLHVPTGIRNVCVNVGLCEQTLLASSSVTTCAHLTENPLRSRRLRGDVDIYTAPDGAGLVQMEGIEVVALAEPTAEADKKMFTEHRWGVLNPNLDLAMRGHRATDEDREFAEVMERVCLHYMQRILAMFPESVRETMNLEWHFRCLFEFYHHAIATAGTRRFSKREWLDDTPEEIAALKAKWSHRVELQLACAVGDNLPAVLRGETTILEHMTKDRLLDRFYEAGMGLREFTLFLGRTVKQMVHRHPRMKMLEIGAGTGGATKVIMSEIGRAFGSYTFTDISTSFFEVAQEVFYALGDKMIFKPLDCEKDVAAQGFEEHSYDLVIASLVLHATADLRRTLRNVRRLLKPGGYLIMQEITNNDVTRVGFMMSATPGWWLGQDDGRRLSPCVSTLEWHQLFLECGFSGVDTSTSEIDIYPFSLTDMVTTAVDDRVSLLREPLSSLGTQAAAAVEWDLVLIGGQKLGTSRLIDQIVRLVQPFGVKHTVFGTLGDMAATKTSPNSAILCLAELDDPVFRDISEPTLQGMQRLFETQGTILWVTQGSRADEPYMNMSVGLIRVVLLENPDLTVQVLDLDSGAKPDARRLLESLLRLRYATTWEKDGIMDKMLWTQEHELALDGDELLVSRVYHDNAPNDRYNAFKRTIYEDVDPQTTPLSLSIGSSKPHLVHEPSLRDRMSNPQAAADESHVLIKVSHSLLTPVLAPPLQPAYLLLGTTASTAPAKTIVSIAPNHGSYALVPQESAVEVDVAPGNESQFLSQLAHLLRVENLLSICRRDSTLLIHQPPQEMAFSIVAAAASRNVTVFFTTSSAPATDNGPWIAIDSYAQRREIQSLLPPDVTVFIDGSKDAPAKRLGAMISSSLPDSCLRTTLTGIHELQHARDFTAADLRSRFNSAVQSALRNSALSDGSGLTLPTITLDQLLAGEQAEVDVGEPAVLDWGSGSSSPAKVPVQVPTVESLVRFRSDKTYVMFGLTSDLAQSTCSWMASLGARNIVLTSRNPKVDERWLKLMRDAGVRLEVFANDITDKAALSSLVAHIRQTFPPIAGIAHGAMVLDDTVFSVMPLEKMTKVLRPKVLGAIHLDALFGPDTGLDFFVFFSSAVTIAGNRGQSAYSAANSFMTALAHQRRRRGLAASILHIGAVMGVGYVNRNWMAALHETARVGFQLLSEREFHLCFGEAVLASHPRSGRNPELMTALRTSGLAGVKTRWPKFPRFQTCLQADDGSAGRKATKRAADVSVKTRLAEATTEEEVNDIVQDGFIRKLRAILQIPVDKEASQILASAIDDLGVDSLVAVEIRSWFLKELDAEVPVFKILSGGLVRELLEHAVANMPAGKAQPGEPSAKAAAAGPDSALPATATPDAAASTGTPQTVSTDSSSSSHSDDEQDKQETSSATSTSVEEDSSEVPKPRFDKILPISPGQSRFWFQKHLMEDQTTANSTICVEISGVIRLGSLESAVRQAAARHESLRTSFFVDETQKPVQAISPTSNLRLETMLLADESRVQNEFERLKNHVYDIEHGECMRIIHLGLTPTKSYLLIGAHHIIIDGIGLEVLLDDLQKAYNGRDIVAEPVYQYSTYSEKLGEDLASGALRGEMEYWRAEFAEPPSPLPLLPFSAATSRTPLTAYGHKSASRAIGSQLGAQIQDACHKLRANAFHFHLGVLQVLLFKTFGDGDVCIGMADANRRDDRVAKSIGMYLNLLPLRFRLDSRQSFEEVLRDTRKKAYLAMANSKLPFDILLDCVSCERSTAFSPLFQAFINYRQGVSEKRRFDSAQVEIKAMELPRSAYDISLDIIENPGGETRVTFMVQESLYSESDAARLLDMYFALLSDLSRSCQQELQQVSLFSKQDVSDAIQFGRGPVMPSKWPETLAHRVDDIIAKYPGETSIKDCNGKSWTYQQLDSQVERISSALLMANTKPGSVVGVHQEASPHFVFSLLAILRVGAVAVPLDCNIPPARLRIMIQESKCSALLVNTTTAALTGDLGLSPTVTVLDVLQLPDDETPVRRPATAAARAGDPAAILFTSGTTGVPKGVLLSHGSLRNHVEALVHTHGFGRETVLQQSSVGFDMSLNQIFMALANGGTLVIVPEALRKDPVAVARIVREENITYTSATPSEYLAWLRHGAASLFQSTHWTYATAGGERFSPALLQGFRQIRDRFVGRKFRFFNAYGPTECSMSASELDLSRTHDHEGAQIPAGRTLPNYSVYIMDQNLNVLPVGWSGEVCIAGAGVAIDYINNADESRKKFLEDPLPSSVAVQNGWTRMYRTGDKGVLRPDGTLEILGRIEGDTQIKLRGLRIELQDVEQSILDTAKGRIKTAVVTPRGDPPILVAHAVLSPDAAAENENETDGFLRQLAASLPLPQYMRPAAIIPIPSMPLTASGKVDRRALQQLALPSVSRGGPEPTRELTEMEAELARAWRDTLPQQMQEVHRIDAASDFFHVGGNSMLLIELRQLVNERFQTSVPLIKLFENSTLAAMAAAIQDISSSSDADAAIDWDAETAVPEDLLPGVRTEPEEEQRPPRDHKSPKTVVITGATGLLGSALVRLLAESAEVGTIHCIAVRDTSKLAELARSSSPKVVLHKGDLTQARCGLSEAEAAALAGAADAVIHNGADVSFLKTYASLRAANLLSTKELVRLFASRRRCRRRIPLHFVSTATVGKFSGSDTLAPASVAAFPPDLQQQQHQQQGGGAGLANGYAASKWASEVFLERAAQQLRGGLRVFIHRPSAIMGAEAGDDVLSSLLEYGSILQALPDASRWTGFVDLVSLEHAAAGIVRSVLRSTTTSSSVDADDAAGDDDARVEYLHHAGDQVIPVQRIRDLLNGGEGGGGVGLQSLPMGEWVDRAVRSGMNPLVGEFLRQADGGRGLQIGQKLLLRKED</sequence>
<dbReference type="InterPro" id="IPR000873">
    <property type="entry name" value="AMP-dep_synth/lig_dom"/>
</dbReference>
<dbReference type="Gene3D" id="3.30.70.3290">
    <property type="match status" value="1"/>
</dbReference>
<dbReference type="SMART" id="SM00826">
    <property type="entry name" value="PKS_DH"/>
    <property type="match status" value="1"/>
</dbReference>
<dbReference type="Pfam" id="PF08242">
    <property type="entry name" value="Methyltransf_12"/>
    <property type="match status" value="1"/>
</dbReference>
<evidence type="ECO:0000259" key="14">
    <source>
        <dbReference type="PROSITE" id="PS52019"/>
    </source>
</evidence>
<dbReference type="Gene3D" id="3.40.50.720">
    <property type="entry name" value="NAD(P)-binding Rossmann-like Domain"/>
    <property type="match status" value="3"/>
</dbReference>
<dbReference type="Gene3D" id="3.40.47.10">
    <property type="match status" value="1"/>
</dbReference>
<keyword evidence="6" id="KW-0677">Repeat</keyword>
<dbReference type="SUPFAM" id="SSF53901">
    <property type="entry name" value="Thiolase-like"/>
    <property type="match status" value="1"/>
</dbReference>
<feature type="domain" description="Ketosynthase family 3 (KS3)" evidence="13">
    <location>
        <begin position="16"/>
        <end position="452"/>
    </location>
</feature>
<dbReference type="InterPro" id="IPR020845">
    <property type="entry name" value="AMP-binding_CS"/>
</dbReference>
<dbReference type="InterPro" id="IPR013120">
    <property type="entry name" value="FAR_NAD-bd"/>
</dbReference>
<dbReference type="Gene3D" id="3.30.559.30">
    <property type="entry name" value="Nonribosomal peptide synthetase, condensation domain"/>
    <property type="match status" value="1"/>
</dbReference>
<evidence type="ECO:0000259" key="13">
    <source>
        <dbReference type="PROSITE" id="PS52004"/>
    </source>
</evidence>
<dbReference type="Gene3D" id="1.10.1200.10">
    <property type="entry name" value="ACP-like"/>
    <property type="match status" value="1"/>
</dbReference>
<dbReference type="CDD" id="cd05930">
    <property type="entry name" value="A_NRPS"/>
    <property type="match status" value="1"/>
</dbReference>
<protein>
    <submittedName>
        <fullName evidence="15">3476164b-0095-4317-979a-cbe9e49edfba</fullName>
    </submittedName>
</protein>
<dbReference type="SMART" id="SM00823">
    <property type="entry name" value="PKS_PP"/>
    <property type="match status" value="2"/>
</dbReference>
<evidence type="ECO:0000256" key="3">
    <source>
        <dbReference type="ARBA" id="ARBA00022598"/>
    </source>
</evidence>
<dbReference type="Pfam" id="PF00550">
    <property type="entry name" value="PP-binding"/>
    <property type="match status" value="1"/>
</dbReference>
<feature type="domain" description="PKS/mFAS DH" evidence="14">
    <location>
        <begin position="969"/>
        <end position="1277"/>
    </location>
</feature>
<dbReference type="Gene3D" id="3.40.50.150">
    <property type="entry name" value="Vaccinia Virus protein VP39"/>
    <property type="match status" value="1"/>
</dbReference>
<dbReference type="InterPro" id="IPR029063">
    <property type="entry name" value="SAM-dependent_MTases_sf"/>
</dbReference>
<dbReference type="InterPro" id="IPR045851">
    <property type="entry name" value="AMP-bd_C_sf"/>
</dbReference>
<feature type="region of interest" description="Disordered" evidence="11">
    <location>
        <begin position="3699"/>
        <end position="3723"/>
    </location>
</feature>
<reference evidence="15 16" key="1">
    <citation type="submission" date="2018-04" db="EMBL/GenBank/DDBJ databases">
        <authorList>
            <person name="Huttner S."/>
            <person name="Dainat J."/>
        </authorList>
    </citation>
    <scope>NUCLEOTIDE SEQUENCE [LARGE SCALE GENOMIC DNA]</scope>
</reference>
<dbReference type="PROSITE" id="PS00606">
    <property type="entry name" value="KS3_1"/>
    <property type="match status" value="1"/>
</dbReference>
<evidence type="ECO:0000256" key="9">
    <source>
        <dbReference type="ARBA" id="ARBA00029443"/>
    </source>
</evidence>
<keyword evidence="3" id="KW-0436">Ligase</keyword>
<keyword evidence="8" id="KW-0511">Multifunctional enzyme</keyword>
<organism evidence="15 16">
    <name type="scientific">Thermothielavioides terrestris</name>
    <dbReference type="NCBI Taxonomy" id="2587410"/>
    <lineage>
        <taxon>Eukaryota</taxon>
        <taxon>Fungi</taxon>
        <taxon>Dikarya</taxon>
        <taxon>Ascomycota</taxon>
        <taxon>Pezizomycotina</taxon>
        <taxon>Sordariomycetes</taxon>
        <taxon>Sordariomycetidae</taxon>
        <taxon>Sordariales</taxon>
        <taxon>Chaetomiaceae</taxon>
        <taxon>Thermothielavioides</taxon>
    </lineage>
</organism>
<dbReference type="PROSITE" id="PS50075">
    <property type="entry name" value="CARRIER"/>
    <property type="match status" value="2"/>
</dbReference>
<dbReference type="Proteomes" id="UP000289323">
    <property type="component" value="Unassembled WGS sequence"/>
</dbReference>
<keyword evidence="4" id="KW-0489">Methyltransferase</keyword>
<dbReference type="GO" id="GO:0008168">
    <property type="term" value="F:methyltransferase activity"/>
    <property type="evidence" value="ECO:0007669"/>
    <property type="project" value="UniProtKB-KW"/>
</dbReference>
<dbReference type="CDD" id="cd00833">
    <property type="entry name" value="PKS"/>
    <property type="match status" value="1"/>
</dbReference>
<evidence type="ECO:0000256" key="7">
    <source>
        <dbReference type="ARBA" id="ARBA00023002"/>
    </source>
</evidence>
<evidence type="ECO:0000256" key="1">
    <source>
        <dbReference type="ARBA" id="ARBA00022450"/>
    </source>
</evidence>
<dbReference type="InterPro" id="IPR023213">
    <property type="entry name" value="CAT-like_dom_sf"/>
</dbReference>
<dbReference type="InterPro" id="IPR036291">
    <property type="entry name" value="NAD(P)-bd_dom_sf"/>
</dbReference>
<dbReference type="InterPro" id="IPR001242">
    <property type="entry name" value="Condensation_dom"/>
</dbReference>
<dbReference type="SMART" id="SM00822">
    <property type="entry name" value="PKS_KR"/>
    <property type="match status" value="1"/>
</dbReference>
<dbReference type="InterPro" id="IPR050091">
    <property type="entry name" value="PKS_NRPS_Biosynth_Enz"/>
</dbReference>
<dbReference type="GO" id="GO:0031177">
    <property type="term" value="F:phosphopantetheine binding"/>
    <property type="evidence" value="ECO:0007669"/>
    <property type="project" value="InterPro"/>
</dbReference>
<keyword evidence="7" id="KW-0560">Oxidoreductase</keyword>
<dbReference type="Gene3D" id="3.40.50.12780">
    <property type="entry name" value="N-terminal domain of ligase-like"/>
    <property type="match status" value="1"/>
</dbReference>
<dbReference type="GO" id="GO:0005737">
    <property type="term" value="C:cytoplasm"/>
    <property type="evidence" value="ECO:0007669"/>
    <property type="project" value="TreeGrafter"/>
</dbReference>
<dbReference type="CDD" id="cd19532">
    <property type="entry name" value="C_PKS-NRPS"/>
    <property type="match status" value="1"/>
</dbReference>
<dbReference type="GO" id="GO:0004315">
    <property type="term" value="F:3-oxoacyl-[acyl-carrier-protein] synthase activity"/>
    <property type="evidence" value="ECO:0007669"/>
    <property type="project" value="InterPro"/>
</dbReference>
<dbReference type="Gene3D" id="3.10.129.110">
    <property type="entry name" value="Polyketide synthase dehydratase"/>
    <property type="match status" value="1"/>
</dbReference>
<dbReference type="Pfam" id="PF08659">
    <property type="entry name" value="KR"/>
    <property type="match status" value="1"/>
</dbReference>
<dbReference type="NCBIfam" id="TIGR01733">
    <property type="entry name" value="AA-adenyl-dom"/>
    <property type="match status" value="1"/>
</dbReference>
<dbReference type="CDD" id="cd02440">
    <property type="entry name" value="AdoMet_MTases"/>
    <property type="match status" value="1"/>
</dbReference>
<dbReference type="FunFam" id="3.40.47.10:FF:000019">
    <property type="entry name" value="Polyketide synthase type I"/>
    <property type="match status" value="1"/>
</dbReference>
<dbReference type="InterPro" id="IPR013217">
    <property type="entry name" value="Methyltransf_12"/>
</dbReference>
<dbReference type="Gene3D" id="3.40.366.10">
    <property type="entry name" value="Malonyl-Coenzyme A Acyl Carrier Protein, domain 2"/>
    <property type="match status" value="1"/>
</dbReference>
<evidence type="ECO:0000256" key="6">
    <source>
        <dbReference type="ARBA" id="ARBA00022737"/>
    </source>
</evidence>
<dbReference type="InterPro" id="IPR020807">
    <property type="entry name" value="PKS_DH"/>
</dbReference>
<evidence type="ECO:0000256" key="8">
    <source>
        <dbReference type="ARBA" id="ARBA00023268"/>
    </source>
</evidence>
<dbReference type="SMART" id="SM00825">
    <property type="entry name" value="PKS_KS"/>
    <property type="match status" value="1"/>
</dbReference>
<dbReference type="InterPro" id="IPR018201">
    <property type="entry name" value="Ketoacyl_synth_AS"/>
</dbReference>
<dbReference type="InterPro" id="IPR010071">
    <property type="entry name" value="AA_adenyl_dom"/>
</dbReference>
<dbReference type="InterPro" id="IPR009081">
    <property type="entry name" value="PP-bd_ACP"/>
</dbReference>
<dbReference type="InterPro" id="IPR016039">
    <property type="entry name" value="Thiolase-like"/>
</dbReference>
<dbReference type="GO" id="GO:0006633">
    <property type="term" value="P:fatty acid biosynthetic process"/>
    <property type="evidence" value="ECO:0007669"/>
    <property type="project" value="InterPro"/>
</dbReference>
<dbReference type="Pfam" id="PF00668">
    <property type="entry name" value="Condensation"/>
    <property type="match status" value="1"/>
</dbReference>
<dbReference type="Pfam" id="PF00501">
    <property type="entry name" value="AMP-binding"/>
    <property type="match status" value="1"/>
</dbReference>
<dbReference type="InterPro" id="IPR014031">
    <property type="entry name" value="Ketoacyl_synth_C"/>
</dbReference>
<dbReference type="InterPro" id="IPR042099">
    <property type="entry name" value="ANL_N_sf"/>
</dbReference>
<comment type="similarity">
    <text evidence="9">In the C-terminal section; belongs to the NRP synthetase family.</text>
</comment>
<dbReference type="Pfam" id="PF02801">
    <property type="entry name" value="Ketoacyl-synt_C"/>
    <property type="match status" value="1"/>
</dbReference>
<proteinExistence type="inferred from homology"/>
<dbReference type="PROSITE" id="PS52004">
    <property type="entry name" value="KS3_2"/>
    <property type="match status" value="1"/>
</dbReference>
<dbReference type="GO" id="GO:0005886">
    <property type="term" value="C:plasma membrane"/>
    <property type="evidence" value="ECO:0007669"/>
    <property type="project" value="TreeGrafter"/>
</dbReference>
<dbReference type="GO" id="GO:0016491">
    <property type="term" value="F:oxidoreductase activity"/>
    <property type="evidence" value="ECO:0007669"/>
    <property type="project" value="UniProtKB-KW"/>
</dbReference>
<dbReference type="PROSITE" id="PS00012">
    <property type="entry name" value="PHOSPHOPANTETHEINE"/>
    <property type="match status" value="2"/>
</dbReference>
<dbReference type="InterPro" id="IPR020841">
    <property type="entry name" value="PKS_Beta-ketoAc_synthase_dom"/>
</dbReference>
<evidence type="ECO:0000256" key="11">
    <source>
        <dbReference type="SAM" id="MobiDB-lite"/>
    </source>
</evidence>
<keyword evidence="1" id="KW-0596">Phosphopantetheine</keyword>
<dbReference type="PROSITE" id="PS00455">
    <property type="entry name" value="AMP_BINDING"/>
    <property type="match status" value="1"/>
</dbReference>
<accession>A0A3S4F3C7</accession>
<evidence type="ECO:0000313" key="15">
    <source>
        <dbReference type="EMBL" id="SPQ23363.1"/>
    </source>
</evidence>
<keyword evidence="5" id="KW-0808">Transferase</keyword>
<dbReference type="InterPro" id="IPR016035">
    <property type="entry name" value="Acyl_Trfase/lysoPLipase"/>
</dbReference>
<evidence type="ECO:0000256" key="4">
    <source>
        <dbReference type="ARBA" id="ARBA00022603"/>
    </source>
</evidence>
<feature type="region of interest" description="C-terminal hotdog fold" evidence="10">
    <location>
        <begin position="1120"/>
        <end position="1277"/>
    </location>
</feature>
<evidence type="ECO:0000256" key="10">
    <source>
        <dbReference type="PROSITE-ProRule" id="PRU01363"/>
    </source>
</evidence>
<dbReference type="SUPFAM" id="SSF47336">
    <property type="entry name" value="ACP-like"/>
    <property type="match status" value="2"/>
</dbReference>
<evidence type="ECO:0000256" key="5">
    <source>
        <dbReference type="ARBA" id="ARBA00022679"/>
    </source>
</evidence>
<feature type="region of interest" description="Disordered" evidence="11">
    <location>
        <begin position="2530"/>
        <end position="2612"/>
    </location>
</feature>
<feature type="domain" description="Carrier" evidence="12">
    <location>
        <begin position="3600"/>
        <end position="3680"/>
    </location>
</feature>
<name>A0A3S4F3C7_9PEZI</name>
<dbReference type="InterPro" id="IPR057326">
    <property type="entry name" value="KR_dom"/>
</dbReference>
<dbReference type="SUPFAM" id="SSF56801">
    <property type="entry name" value="Acetyl-CoA synthetase-like"/>
    <property type="match status" value="1"/>
</dbReference>
<dbReference type="InterPro" id="IPR001227">
    <property type="entry name" value="Ac_transferase_dom_sf"/>
</dbReference>
<dbReference type="InterPro" id="IPR013968">
    <property type="entry name" value="PKS_KR"/>
</dbReference>
<dbReference type="Pfam" id="PF21089">
    <property type="entry name" value="PKS_DH_N"/>
    <property type="match status" value="1"/>
</dbReference>
<feature type="region of interest" description="N-terminal hotdog fold" evidence="10">
    <location>
        <begin position="969"/>
        <end position="1105"/>
    </location>
</feature>
<dbReference type="InterPro" id="IPR049900">
    <property type="entry name" value="PKS_mFAS_DH"/>
</dbReference>
<dbReference type="Pfam" id="PF00698">
    <property type="entry name" value="Acyl_transf_1"/>
    <property type="match status" value="1"/>
</dbReference>
<evidence type="ECO:0000256" key="2">
    <source>
        <dbReference type="ARBA" id="ARBA00022553"/>
    </source>
</evidence>
<dbReference type="Pfam" id="PF07993">
    <property type="entry name" value="NAD_binding_4"/>
    <property type="match status" value="1"/>
</dbReference>
<dbReference type="Pfam" id="PF22621">
    <property type="entry name" value="CurL-like_PKS_C"/>
    <property type="match status" value="1"/>
</dbReference>
<evidence type="ECO:0000259" key="12">
    <source>
        <dbReference type="PROSITE" id="PS50075"/>
    </source>
</evidence>
<dbReference type="SUPFAM" id="SSF53335">
    <property type="entry name" value="S-adenosyl-L-methionine-dependent methyltransferases"/>
    <property type="match status" value="1"/>
</dbReference>
<dbReference type="GO" id="GO:0032259">
    <property type="term" value="P:methylation"/>
    <property type="evidence" value="ECO:0007669"/>
    <property type="project" value="UniProtKB-KW"/>
</dbReference>
<dbReference type="Gene3D" id="3.30.559.10">
    <property type="entry name" value="Chloramphenicol acetyltransferase-like domain"/>
    <property type="match status" value="1"/>
</dbReference>
<dbReference type="Gene3D" id="3.30.300.30">
    <property type="match status" value="1"/>
</dbReference>
<dbReference type="SMART" id="SM00827">
    <property type="entry name" value="PKS_AT"/>
    <property type="match status" value="1"/>
</dbReference>
<gene>
    <name evidence="15" type="ORF">TT172_LOCUS5782</name>
</gene>
<dbReference type="InterPro" id="IPR014030">
    <property type="entry name" value="Ketoacyl_synth_N"/>
</dbReference>